<dbReference type="Proteomes" id="UP000596145">
    <property type="component" value="Chromosome"/>
</dbReference>
<dbReference type="UniPathway" id="UPA00999">
    <property type="reaction ID" value="UER00351"/>
</dbReference>
<evidence type="ECO:0000256" key="1">
    <source>
        <dbReference type="ARBA" id="ARBA00001946"/>
    </source>
</evidence>
<name>A0A7T4EEJ4_9CORY</name>
<gene>
    <name evidence="11" type="ORF">I6I10_10695</name>
    <name evidence="12" type="ORF">I6J21_05445</name>
</gene>
<dbReference type="AlphaFoldDB" id="A0A7T4EEJ4"/>
<evidence type="ECO:0000256" key="7">
    <source>
        <dbReference type="ARBA" id="ARBA00022756"/>
    </source>
</evidence>
<reference evidence="11 13" key="1">
    <citation type="submission" date="2020-12" db="EMBL/GenBank/DDBJ databases">
        <title>FDA dAtabase for Regulatory Grade micrObial Sequences (FDA-ARGOS): Supporting development and validation of Infectious Disease Dx tests.</title>
        <authorList>
            <person name="Sproer C."/>
            <person name="Gronow S."/>
            <person name="Severitt S."/>
            <person name="Schroder I."/>
            <person name="Tallon L."/>
            <person name="Sadzewicz L."/>
            <person name="Zhao X."/>
            <person name="Boylan J."/>
            <person name="Ott S."/>
            <person name="Bowen H."/>
            <person name="Vavikolanu K."/>
            <person name="Mehta A."/>
            <person name="Aluvathingal J."/>
            <person name="Nadendla S."/>
            <person name="Lowell S."/>
            <person name="Myers T."/>
            <person name="Yan Y."/>
            <person name="Sichtig H."/>
        </authorList>
    </citation>
    <scope>NUCLEOTIDE SEQUENCE [LARGE SCALE GENOMIC DNA]</scope>
    <source>
        <strain evidence="11 13">FDAARGOS_1053</strain>
        <strain evidence="12">FDAARGOS_1191</strain>
    </source>
</reference>
<keyword evidence="8" id="KW-0067">ATP-binding</keyword>
<comment type="cofactor">
    <cofactor evidence="1">
        <name>Mg(2+)</name>
        <dbReference type="ChEBI" id="CHEBI:18420"/>
    </cofactor>
</comment>
<dbReference type="InterPro" id="IPR005499">
    <property type="entry name" value="BioW"/>
</dbReference>
<evidence type="ECO:0000256" key="4">
    <source>
        <dbReference type="ARBA" id="ARBA00012984"/>
    </source>
</evidence>
<dbReference type="RefSeq" id="WP_005392214.1">
    <property type="nucleotide sequence ID" value="NZ_CP066007.1"/>
</dbReference>
<evidence type="ECO:0000313" key="12">
    <source>
        <dbReference type="EMBL" id="QRP71566.1"/>
    </source>
</evidence>
<evidence type="ECO:0000256" key="3">
    <source>
        <dbReference type="ARBA" id="ARBA00011738"/>
    </source>
</evidence>
<keyword evidence="5 11" id="KW-0436">Ligase</keyword>
<evidence type="ECO:0000313" key="11">
    <source>
        <dbReference type="EMBL" id="QQB45923.1"/>
    </source>
</evidence>
<evidence type="ECO:0000256" key="2">
    <source>
        <dbReference type="ARBA" id="ARBA00005075"/>
    </source>
</evidence>
<comment type="catalytic activity">
    <reaction evidence="10">
        <text>heptanedioate + ATP + CoA = 6-carboxyhexanoyl-CoA + AMP + diphosphate</text>
        <dbReference type="Rhea" id="RHEA:14781"/>
        <dbReference type="ChEBI" id="CHEBI:30616"/>
        <dbReference type="ChEBI" id="CHEBI:33019"/>
        <dbReference type="ChEBI" id="CHEBI:36165"/>
        <dbReference type="ChEBI" id="CHEBI:57287"/>
        <dbReference type="ChEBI" id="CHEBI:57360"/>
        <dbReference type="ChEBI" id="CHEBI:456215"/>
        <dbReference type="EC" id="6.2.1.14"/>
    </reaction>
</comment>
<evidence type="ECO:0000256" key="6">
    <source>
        <dbReference type="ARBA" id="ARBA00022741"/>
    </source>
</evidence>
<organism evidence="11 13">
    <name type="scientific">Corynebacterium glucuronolyticum</name>
    <dbReference type="NCBI Taxonomy" id="39791"/>
    <lineage>
        <taxon>Bacteria</taxon>
        <taxon>Bacillati</taxon>
        <taxon>Actinomycetota</taxon>
        <taxon>Actinomycetes</taxon>
        <taxon>Mycobacteriales</taxon>
        <taxon>Corynebacteriaceae</taxon>
        <taxon>Corynebacterium</taxon>
    </lineage>
</organism>
<comment type="subunit">
    <text evidence="3">Homodimer.</text>
</comment>
<proteinExistence type="predicted"/>
<dbReference type="GO" id="GO:0005524">
    <property type="term" value="F:ATP binding"/>
    <property type="evidence" value="ECO:0007669"/>
    <property type="project" value="UniProtKB-KW"/>
</dbReference>
<evidence type="ECO:0000313" key="13">
    <source>
        <dbReference type="Proteomes" id="UP000596145"/>
    </source>
</evidence>
<keyword evidence="7" id="KW-0093">Biotin biosynthesis</keyword>
<dbReference type="Proteomes" id="UP000617681">
    <property type="component" value="Chromosome"/>
</dbReference>
<dbReference type="EC" id="6.2.1.14" evidence="4"/>
<evidence type="ECO:0000256" key="10">
    <source>
        <dbReference type="ARBA" id="ARBA00049553"/>
    </source>
</evidence>
<keyword evidence="6" id="KW-0547">Nucleotide-binding</keyword>
<sequence length="226" mass="25199">MNEEYFSVRMRASRGGIHVSGAERITQQVYIPTITSALTSRALNHSFGVPDEIHITVDQVRTTPLVLNQLPVKNVKEVGDLLDGLPEIGHQIAASEIRMRGAALIDVHTGKRLEPDPDRGIRVSMMDWEFTPITEEEDHFRESVALATKVHHCPGMVAELAISDDPGFTSGYIVRDGGFYRIPKMKELGQRGGGRAFYLDTHVTTPQEAIAYLEHRPVLIRAETEM</sequence>
<evidence type="ECO:0000256" key="8">
    <source>
        <dbReference type="ARBA" id="ARBA00022840"/>
    </source>
</evidence>
<protein>
    <recommendedName>
        <fullName evidence="4">6-carboxyhexanoate--CoA ligase</fullName>
        <ecNumber evidence="4">6.2.1.14</ecNumber>
    </recommendedName>
</protein>
<accession>A0A7T4EEJ4</accession>
<dbReference type="EMBL" id="CP069534">
    <property type="protein sequence ID" value="QRP71566.1"/>
    <property type="molecule type" value="Genomic_DNA"/>
</dbReference>
<dbReference type="GeneID" id="92759842"/>
<dbReference type="GO" id="GO:0009102">
    <property type="term" value="P:biotin biosynthetic process"/>
    <property type="evidence" value="ECO:0007669"/>
    <property type="project" value="UniProtKB-KW"/>
</dbReference>
<keyword evidence="9" id="KW-0460">Magnesium</keyword>
<comment type="pathway">
    <text evidence="2">Metabolic intermediate metabolism; pimeloyl-CoA biosynthesis; pimeloyl-CoA from pimelate: step 1/1.</text>
</comment>
<evidence type="ECO:0000256" key="5">
    <source>
        <dbReference type="ARBA" id="ARBA00022598"/>
    </source>
</evidence>
<dbReference type="OrthoDB" id="9792985at2"/>
<dbReference type="EMBL" id="CP066007">
    <property type="protein sequence ID" value="QQB45923.1"/>
    <property type="molecule type" value="Genomic_DNA"/>
</dbReference>
<evidence type="ECO:0000256" key="9">
    <source>
        <dbReference type="ARBA" id="ARBA00022842"/>
    </source>
</evidence>
<dbReference type="GO" id="GO:0042410">
    <property type="term" value="F:6-carboxyhexanoate-CoA ligase activity"/>
    <property type="evidence" value="ECO:0007669"/>
    <property type="project" value="UniProtKB-EC"/>
</dbReference>
<dbReference type="Pfam" id="PF03744">
    <property type="entry name" value="BioW"/>
    <property type="match status" value="1"/>
</dbReference>